<dbReference type="RefSeq" id="WP_185042022.1">
    <property type="nucleotide sequence ID" value="NZ_BAABFG010000005.1"/>
</dbReference>
<dbReference type="Proteomes" id="UP000546162">
    <property type="component" value="Unassembled WGS sequence"/>
</dbReference>
<dbReference type="AlphaFoldDB" id="A0A7W7M917"/>
<feature type="chain" id="PRO_5030552407" description="Repetin" evidence="2">
    <location>
        <begin position="24"/>
        <end position="203"/>
    </location>
</feature>
<proteinExistence type="predicted"/>
<protein>
    <recommendedName>
        <fullName evidence="5">Repetin</fullName>
    </recommendedName>
</protein>
<sequence>MRKVMAGLVTAVALVGVAAPVSAAPPEPATSLAGTADAAPLRAAGGKAGQPKPAAGKAGRPKPTEASLVGSATLWRPTGDDIRFAFDTHGFGLDVRGTFEVSHYLNGEGAWVKGKVDCLVVGGKVAVVTGVITESSKPEWIGVRRGMTVFDNGRHDRVGYSWVLDPGSTESVPQCVSGAPYEWVETGDFRAVEWFPFDGPPSR</sequence>
<name>A0A7W7M917_9ACTN</name>
<evidence type="ECO:0000256" key="2">
    <source>
        <dbReference type="SAM" id="SignalP"/>
    </source>
</evidence>
<feature type="region of interest" description="Disordered" evidence="1">
    <location>
        <begin position="42"/>
        <end position="66"/>
    </location>
</feature>
<gene>
    <name evidence="3" type="ORF">BJY16_005017</name>
</gene>
<keyword evidence="4" id="KW-1185">Reference proteome</keyword>
<comment type="caution">
    <text evidence="3">The sequence shown here is derived from an EMBL/GenBank/DDBJ whole genome shotgun (WGS) entry which is preliminary data.</text>
</comment>
<evidence type="ECO:0000256" key="1">
    <source>
        <dbReference type="SAM" id="MobiDB-lite"/>
    </source>
</evidence>
<organism evidence="3 4">
    <name type="scientific">Actinoplanes octamycinicus</name>
    <dbReference type="NCBI Taxonomy" id="135948"/>
    <lineage>
        <taxon>Bacteria</taxon>
        <taxon>Bacillati</taxon>
        <taxon>Actinomycetota</taxon>
        <taxon>Actinomycetes</taxon>
        <taxon>Micromonosporales</taxon>
        <taxon>Micromonosporaceae</taxon>
        <taxon>Actinoplanes</taxon>
    </lineage>
</organism>
<feature type="compositionally biased region" description="Low complexity" evidence="1">
    <location>
        <begin position="43"/>
        <end position="58"/>
    </location>
</feature>
<reference evidence="3 4" key="1">
    <citation type="submission" date="2020-08" db="EMBL/GenBank/DDBJ databases">
        <title>Sequencing the genomes of 1000 actinobacteria strains.</title>
        <authorList>
            <person name="Klenk H.-P."/>
        </authorList>
    </citation>
    <scope>NUCLEOTIDE SEQUENCE [LARGE SCALE GENOMIC DNA]</scope>
    <source>
        <strain evidence="3 4">DSM 45809</strain>
    </source>
</reference>
<evidence type="ECO:0008006" key="5">
    <source>
        <dbReference type="Google" id="ProtNLM"/>
    </source>
</evidence>
<dbReference type="EMBL" id="JACHNB010000001">
    <property type="protein sequence ID" value="MBB4741558.1"/>
    <property type="molecule type" value="Genomic_DNA"/>
</dbReference>
<accession>A0A7W7M917</accession>
<evidence type="ECO:0000313" key="4">
    <source>
        <dbReference type="Proteomes" id="UP000546162"/>
    </source>
</evidence>
<keyword evidence="2" id="KW-0732">Signal</keyword>
<evidence type="ECO:0000313" key="3">
    <source>
        <dbReference type="EMBL" id="MBB4741558.1"/>
    </source>
</evidence>
<feature type="signal peptide" evidence="2">
    <location>
        <begin position="1"/>
        <end position="23"/>
    </location>
</feature>